<dbReference type="InterPro" id="IPR013373">
    <property type="entry name" value="Flagellin/pilin_N_arc"/>
</dbReference>
<evidence type="ECO:0000256" key="1">
    <source>
        <dbReference type="SAM" id="Phobius"/>
    </source>
</evidence>
<feature type="domain" description="Archaeal Type IV pilin N-terminal" evidence="2">
    <location>
        <begin position="12"/>
        <end position="87"/>
    </location>
</feature>
<sequence length="163" mass="17482">MDRDLGAERGQSEVIGVVLLVGIVVLLAGLAGLFIFDLSDNNLEKAPQTNFEVDQYGDNTSQVRLYHDGGDVITDTDAITVTVDGNDELAEHGVNFSNADGEIDSQTDVFFSKNGSSDIIASESTLNGSYGGLDAGTEIRIVWNPEDADNSAILFEYEVESRS</sequence>
<dbReference type="AlphaFoldDB" id="A0AAV3TDL5"/>
<dbReference type="Proteomes" id="UP001500420">
    <property type="component" value="Unassembled WGS sequence"/>
</dbReference>
<keyword evidence="1" id="KW-1133">Transmembrane helix</keyword>
<dbReference type="Pfam" id="PF07790">
    <property type="entry name" value="Pilin_N"/>
    <property type="match status" value="1"/>
</dbReference>
<evidence type="ECO:0000259" key="2">
    <source>
        <dbReference type="Pfam" id="PF07790"/>
    </source>
</evidence>
<proteinExistence type="predicted"/>
<dbReference type="InterPro" id="IPR012859">
    <property type="entry name" value="Pilin_N_archaeal"/>
</dbReference>
<accession>A0AAV3TDL5</accession>
<organism evidence="3 4">
    <name type="scientific">Natronoarchaeum mannanilyticum</name>
    <dbReference type="NCBI Taxonomy" id="926360"/>
    <lineage>
        <taxon>Archaea</taxon>
        <taxon>Methanobacteriati</taxon>
        <taxon>Methanobacteriota</taxon>
        <taxon>Stenosarchaea group</taxon>
        <taxon>Halobacteria</taxon>
        <taxon>Halobacteriales</taxon>
        <taxon>Natronoarchaeaceae</taxon>
    </lineage>
</organism>
<reference evidence="3 4" key="1">
    <citation type="journal article" date="2019" name="Int. J. Syst. Evol. Microbiol.">
        <title>The Global Catalogue of Microorganisms (GCM) 10K type strain sequencing project: providing services to taxonomists for standard genome sequencing and annotation.</title>
        <authorList>
            <consortium name="The Broad Institute Genomics Platform"/>
            <consortium name="The Broad Institute Genome Sequencing Center for Infectious Disease"/>
            <person name="Wu L."/>
            <person name="Ma J."/>
        </authorList>
    </citation>
    <scope>NUCLEOTIDE SEQUENCE [LARGE SCALE GENOMIC DNA]</scope>
    <source>
        <strain evidence="3 4">JCM 16328</strain>
    </source>
</reference>
<keyword evidence="1" id="KW-0472">Membrane</keyword>
<dbReference type="NCBIfam" id="TIGR02537">
    <property type="entry name" value="arch_flag_Nterm"/>
    <property type="match status" value="1"/>
</dbReference>
<dbReference type="EMBL" id="BAAADV010000007">
    <property type="protein sequence ID" value="GAA0680764.1"/>
    <property type="molecule type" value="Genomic_DNA"/>
</dbReference>
<name>A0AAV3TDL5_9EURY</name>
<comment type="caution">
    <text evidence="3">The sequence shown here is derived from an EMBL/GenBank/DDBJ whole genome shotgun (WGS) entry which is preliminary data.</text>
</comment>
<gene>
    <name evidence="3" type="ORF">GCM10009020_32080</name>
</gene>
<evidence type="ECO:0000313" key="3">
    <source>
        <dbReference type="EMBL" id="GAA0680764.1"/>
    </source>
</evidence>
<dbReference type="PANTHER" id="PTHR38138:SF1">
    <property type="entry name" value="ARCHAEAL TYPE IV PILIN N-TERMINAL DOMAIN-CONTAINING PROTEIN"/>
    <property type="match status" value="1"/>
</dbReference>
<feature type="transmembrane region" description="Helical" evidence="1">
    <location>
        <begin position="14"/>
        <end position="36"/>
    </location>
</feature>
<dbReference type="RefSeq" id="WP_343775163.1">
    <property type="nucleotide sequence ID" value="NZ_BAAADV010000007.1"/>
</dbReference>
<keyword evidence="1" id="KW-0812">Transmembrane</keyword>
<protein>
    <recommendedName>
        <fullName evidence="2">Archaeal Type IV pilin N-terminal domain-containing protein</fullName>
    </recommendedName>
</protein>
<dbReference type="PANTHER" id="PTHR38138">
    <property type="entry name" value="VNG6441H"/>
    <property type="match status" value="1"/>
</dbReference>
<evidence type="ECO:0000313" key="4">
    <source>
        <dbReference type="Proteomes" id="UP001500420"/>
    </source>
</evidence>
<keyword evidence="4" id="KW-1185">Reference proteome</keyword>